<keyword evidence="2" id="KW-0540">Nuclease</keyword>
<dbReference type="SMART" id="SM00507">
    <property type="entry name" value="HNHc"/>
    <property type="match status" value="1"/>
</dbReference>
<dbReference type="EMBL" id="CP068158">
    <property type="protein sequence ID" value="QQU76456.1"/>
    <property type="molecule type" value="Genomic_DNA"/>
</dbReference>
<name>A0ABX7DCN6_CORST</name>
<protein>
    <submittedName>
        <fullName evidence="2">HNH endonuclease</fullName>
    </submittedName>
</protein>
<dbReference type="Gene3D" id="1.10.30.50">
    <property type="match status" value="1"/>
</dbReference>
<dbReference type="RefSeq" id="WP_083281006.1">
    <property type="nucleotide sequence ID" value="NZ_JBMFDR010000008.1"/>
</dbReference>
<proteinExistence type="predicted"/>
<evidence type="ECO:0000313" key="2">
    <source>
        <dbReference type="EMBL" id="QQU76456.1"/>
    </source>
</evidence>
<keyword evidence="2" id="KW-0378">Hydrolase</keyword>
<dbReference type="CDD" id="cd00085">
    <property type="entry name" value="HNHc"/>
    <property type="match status" value="1"/>
</dbReference>
<feature type="domain" description="HNH nuclease" evidence="1">
    <location>
        <begin position="11"/>
        <end position="61"/>
    </location>
</feature>
<evidence type="ECO:0000313" key="3">
    <source>
        <dbReference type="Proteomes" id="UP000595757"/>
    </source>
</evidence>
<dbReference type="InterPro" id="IPR002711">
    <property type="entry name" value="HNH"/>
</dbReference>
<keyword evidence="3" id="KW-1185">Reference proteome</keyword>
<sequence length="93" mass="10581">MSTWGGRRAQGLTRATLATWGTRCHLCGREGATTADHIIPRALGGTDELSNLRPAHASCNSKRQDMPLHRWRLLYPVNTNEIKNRSSRWEKRK</sequence>
<accession>A0ABX7DCN6</accession>
<reference evidence="2 3" key="1">
    <citation type="submission" date="2021-01" db="EMBL/GenBank/DDBJ databases">
        <title>FDA dAtabase for Regulatory Grade micrObial Sequences (FDA-ARGOS): Supporting development and validation of Infectious Disease Dx tests.</title>
        <authorList>
            <person name="Sproer C."/>
            <person name="Gronow S."/>
            <person name="Severitt S."/>
            <person name="Schroder I."/>
            <person name="Tallon L."/>
            <person name="Sadzewicz L."/>
            <person name="Zhao X."/>
            <person name="Boylan J."/>
            <person name="Ott S."/>
            <person name="Bowen H."/>
            <person name="Vavikolanu K."/>
            <person name="Mehta A."/>
            <person name="Aluvathingal J."/>
            <person name="Nadendla S."/>
            <person name="Lowell S."/>
            <person name="Myers T."/>
            <person name="Yan Y."/>
            <person name="Sichtig H."/>
        </authorList>
    </citation>
    <scope>NUCLEOTIDE SEQUENCE [LARGE SCALE GENOMIC DNA]</scope>
    <source>
        <strain evidence="2 3">FDAARGOS_1115</strain>
    </source>
</reference>
<organism evidence="2 3">
    <name type="scientific">Corynebacterium striatum</name>
    <dbReference type="NCBI Taxonomy" id="43770"/>
    <lineage>
        <taxon>Bacteria</taxon>
        <taxon>Bacillati</taxon>
        <taxon>Actinomycetota</taxon>
        <taxon>Actinomycetes</taxon>
        <taxon>Mycobacteriales</taxon>
        <taxon>Corynebacteriaceae</taxon>
        <taxon>Corynebacterium</taxon>
    </lineage>
</organism>
<dbReference type="InterPro" id="IPR003615">
    <property type="entry name" value="HNH_nuc"/>
</dbReference>
<dbReference type="Pfam" id="PF01844">
    <property type="entry name" value="HNH"/>
    <property type="match status" value="1"/>
</dbReference>
<keyword evidence="2" id="KW-0255">Endonuclease</keyword>
<gene>
    <name evidence="2" type="ORF">I6I72_10120</name>
</gene>
<evidence type="ECO:0000259" key="1">
    <source>
        <dbReference type="SMART" id="SM00507"/>
    </source>
</evidence>
<dbReference type="Proteomes" id="UP000595757">
    <property type="component" value="Chromosome"/>
</dbReference>
<dbReference type="GO" id="GO:0004519">
    <property type="term" value="F:endonuclease activity"/>
    <property type="evidence" value="ECO:0007669"/>
    <property type="project" value="UniProtKB-KW"/>
</dbReference>